<evidence type="ECO:0000259" key="4">
    <source>
        <dbReference type="Pfam" id="PF08386"/>
    </source>
</evidence>
<dbReference type="Gene3D" id="3.40.50.1820">
    <property type="entry name" value="alpha/beta hydrolase"/>
    <property type="match status" value="1"/>
</dbReference>
<dbReference type="AlphaFoldDB" id="A0A6J6K9G7"/>
<name>A0A6J6K9G7_9ZZZZ</name>
<comment type="similarity">
    <text evidence="1">Belongs to the peptidase S33 family.</text>
</comment>
<organism evidence="5">
    <name type="scientific">freshwater metagenome</name>
    <dbReference type="NCBI Taxonomy" id="449393"/>
    <lineage>
        <taxon>unclassified sequences</taxon>
        <taxon>metagenomes</taxon>
        <taxon>ecological metagenomes</taxon>
    </lineage>
</organism>
<accession>A0A6J6K9G7</accession>
<protein>
    <submittedName>
        <fullName evidence="5">Unannotated protein</fullName>
    </submittedName>
</protein>
<reference evidence="5" key="1">
    <citation type="submission" date="2020-05" db="EMBL/GenBank/DDBJ databases">
        <authorList>
            <person name="Chiriac C."/>
            <person name="Salcher M."/>
            <person name="Ghai R."/>
            <person name="Kavagutti S V."/>
        </authorList>
    </citation>
    <scope>NUCLEOTIDE SEQUENCE</scope>
</reference>
<evidence type="ECO:0000256" key="3">
    <source>
        <dbReference type="ARBA" id="ARBA00022801"/>
    </source>
</evidence>
<dbReference type="EMBL" id="CAEZVZ010000105">
    <property type="protein sequence ID" value="CAB4646491.1"/>
    <property type="molecule type" value="Genomic_DNA"/>
</dbReference>
<dbReference type="PANTHER" id="PTHR43248">
    <property type="entry name" value="2-SUCCINYL-6-HYDROXY-2,4-CYCLOHEXADIENE-1-CARBOXYLATE SYNTHASE"/>
    <property type="match status" value="1"/>
</dbReference>
<evidence type="ECO:0000313" key="5">
    <source>
        <dbReference type="EMBL" id="CAB4646491.1"/>
    </source>
</evidence>
<evidence type="ECO:0000256" key="1">
    <source>
        <dbReference type="ARBA" id="ARBA00010088"/>
    </source>
</evidence>
<dbReference type="GO" id="GO:0016787">
    <property type="term" value="F:hydrolase activity"/>
    <property type="evidence" value="ECO:0007669"/>
    <property type="project" value="UniProtKB-KW"/>
</dbReference>
<gene>
    <name evidence="5" type="ORF">UFOPK2162_00789</name>
</gene>
<dbReference type="SUPFAM" id="SSF53474">
    <property type="entry name" value="alpha/beta-Hydrolases"/>
    <property type="match status" value="1"/>
</dbReference>
<sequence>MSKTSISKPSSFKKIALALALTFTLSSCGTDKIPFVEEKFSALAEYEKQKLDWSNCYDYFECAELRVPIDYSDLSVGTFRLSVLRASAKDQDKRKGSIVVNPGGPGGSGVDYAYNADYLFSPDITDVYDIVGFDPRGVAESEPINCFTPEELDANLASDSKPDNDAEIAASLEESEAFAAKCLENTEHLEHFTTMETARDMDILRAALGETKLNYVGKSYGTYLGTLYADLFPTNVGRFVLDGAVDPNISMKEQNLAQAIGFDKAIAAFIKDCLTQSECPFKGTQAEATQSMIATLQAAATSPLPQQTPEDGDDRLITESLILIGIASSLYDDVDGWPKLRQAFTESAQGFGDTFLQLADEYSGRNPDGTFRSNDFDSGAVIDCLDWRDRRTVDQYKADVQEFTEKAPVFGPYIAFSGMHCQFFPQPKTQRAPNTLIEIKTAPIIVIGTIRDPATPYVWSRSLAKIFTGSRLISLDADGHTGHGRGSACVDDAVDDYLLNGTLPPANMRCDLAGVSA</sequence>
<keyword evidence="2" id="KW-0732">Signal</keyword>
<dbReference type="PROSITE" id="PS51257">
    <property type="entry name" value="PROKAR_LIPOPROTEIN"/>
    <property type="match status" value="1"/>
</dbReference>
<dbReference type="InterPro" id="IPR051601">
    <property type="entry name" value="Serine_prot/Carboxylest_S33"/>
</dbReference>
<dbReference type="Pfam" id="PF08386">
    <property type="entry name" value="Abhydrolase_4"/>
    <property type="match status" value="1"/>
</dbReference>
<keyword evidence="3" id="KW-0378">Hydrolase</keyword>
<feature type="domain" description="Peptidase S33 tripeptidyl aminopeptidase-like C-terminal" evidence="4">
    <location>
        <begin position="407"/>
        <end position="510"/>
    </location>
</feature>
<proteinExistence type="inferred from homology"/>
<dbReference type="InterPro" id="IPR013595">
    <property type="entry name" value="Pept_S33_TAP-like_C"/>
</dbReference>
<dbReference type="PANTHER" id="PTHR43248:SF29">
    <property type="entry name" value="TRIPEPTIDYL AMINOPEPTIDASE"/>
    <property type="match status" value="1"/>
</dbReference>
<dbReference type="InterPro" id="IPR029058">
    <property type="entry name" value="AB_hydrolase_fold"/>
</dbReference>
<evidence type="ECO:0000256" key="2">
    <source>
        <dbReference type="ARBA" id="ARBA00022729"/>
    </source>
</evidence>